<keyword evidence="3" id="KW-1185">Reference proteome</keyword>
<proteinExistence type="predicted"/>
<reference evidence="2 3" key="1">
    <citation type="journal article" date="2011" name="Science">
        <title>The ecoresponsive genome of Daphnia pulex.</title>
        <authorList>
            <person name="Colbourne J.K."/>
            <person name="Pfrender M.E."/>
            <person name="Gilbert D."/>
            <person name="Thomas W.K."/>
            <person name="Tucker A."/>
            <person name="Oakley T.H."/>
            <person name="Tokishita S."/>
            <person name="Aerts A."/>
            <person name="Arnold G.J."/>
            <person name="Basu M.K."/>
            <person name="Bauer D.J."/>
            <person name="Caceres C.E."/>
            <person name="Carmel L."/>
            <person name="Casola C."/>
            <person name="Choi J.H."/>
            <person name="Detter J.C."/>
            <person name="Dong Q."/>
            <person name="Dusheyko S."/>
            <person name="Eads B.D."/>
            <person name="Frohlich T."/>
            <person name="Geiler-Samerotte K.A."/>
            <person name="Gerlach D."/>
            <person name="Hatcher P."/>
            <person name="Jogdeo S."/>
            <person name="Krijgsveld J."/>
            <person name="Kriventseva E.V."/>
            <person name="Kultz D."/>
            <person name="Laforsch C."/>
            <person name="Lindquist E."/>
            <person name="Lopez J."/>
            <person name="Manak J.R."/>
            <person name="Muller J."/>
            <person name="Pangilinan J."/>
            <person name="Patwardhan R.P."/>
            <person name="Pitluck S."/>
            <person name="Pritham E.J."/>
            <person name="Rechtsteiner A."/>
            <person name="Rho M."/>
            <person name="Rogozin I.B."/>
            <person name="Sakarya O."/>
            <person name="Salamov A."/>
            <person name="Schaack S."/>
            <person name="Shapiro H."/>
            <person name="Shiga Y."/>
            <person name="Skalitzky C."/>
            <person name="Smith Z."/>
            <person name="Souvorov A."/>
            <person name="Sung W."/>
            <person name="Tang Z."/>
            <person name="Tsuchiya D."/>
            <person name="Tu H."/>
            <person name="Vos H."/>
            <person name="Wang M."/>
            <person name="Wolf Y.I."/>
            <person name="Yamagata H."/>
            <person name="Yamada T."/>
            <person name="Ye Y."/>
            <person name="Shaw J.R."/>
            <person name="Andrews J."/>
            <person name="Crease T.J."/>
            <person name="Tang H."/>
            <person name="Lucas S.M."/>
            <person name="Robertson H.M."/>
            <person name="Bork P."/>
            <person name="Koonin E.V."/>
            <person name="Zdobnov E.M."/>
            <person name="Grigoriev I.V."/>
            <person name="Lynch M."/>
            <person name="Boore J.L."/>
        </authorList>
    </citation>
    <scope>NUCLEOTIDE SEQUENCE [LARGE SCALE GENOMIC DNA]</scope>
</reference>
<dbReference type="Proteomes" id="UP000000305">
    <property type="component" value="Unassembled WGS sequence"/>
</dbReference>
<keyword evidence="1" id="KW-0472">Membrane</keyword>
<protein>
    <submittedName>
        <fullName evidence="2">Uncharacterized protein</fullName>
    </submittedName>
</protein>
<dbReference type="EMBL" id="GL732628">
    <property type="protein sequence ID" value="EFX69939.1"/>
    <property type="molecule type" value="Genomic_DNA"/>
</dbReference>
<dbReference type="InParanoid" id="E9HE91"/>
<keyword evidence="1" id="KW-1133">Transmembrane helix</keyword>
<feature type="transmembrane region" description="Helical" evidence="1">
    <location>
        <begin position="172"/>
        <end position="193"/>
    </location>
</feature>
<evidence type="ECO:0000256" key="1">
    <source>
        <dbReference type="SAM" id="Phobius"/>
    </source>
</evidence>
<dbReference type="KEGG" id="dpx:DAPPUDRAFT_113155"/>
<evidence type="ECO:0000313" key="2">
    <source>
        <dbReference type="EMBL" id="EFX69939.1"/>
    </source>
</evidence>
<keyword evidence="1" id="KW-0812">Transmembrane</keyword>
<accession>E9HE91</accession>
<organism evidence="2 3">
    <name type="scientific">Daphnia pulex</name>
    <name type="common">Water flea</name>
    <dbReference type="NCBI Taxonomy" id="6669"/>
    <lineage>
        <taxon>Eukaryota</taxon>
        <taxon>Metazoa</taxon>
        <taxon>Ecdysozoa</taxon>
        <taxon>Arthropoda</taxon>
        <taxon>Crustacea</taxon>
        <taxon>Branchiopoda</taxon>
        <taxon>Diplostraca</taxon>
        <taxon>Cladocera</taxon>
        <taxon>Anomopoda</taxon>
        <taxon>Daphniidae</taxon>
        <taxon>Daphnia</taxon>
    </lineage>
</organism>
<dbReference type="AlphaFoldDB" id="E9HE91"/>
<sequence length="195" mass="21864">MAMALFSFPKDGKLTGRGNPSYSTKASYVWRSRSFFVSLVSDVSNRMSFLLVGCWMTGACSLNFWISFCGGLCDRVVAIVVAISSRFYNGEVIENSPLVLTSEYLSSRWLPQTCEEMEDFRTCTTKAQRYSDGLDSDLVSDRFHSSDEVALGFPSRFLYYVKVVFEKQPACWISVLPFTYGIAAANILAVAYLKD</sequence>
<dbReference type="HOGENOM" id="CLU_1397630_0_0_1"/>
<evidence type="ECO:0000313" key="3">
    <source>
        <dbReference type="Proteomes" id="UP000000305"/>
    </source>
</evidence>
<name>E9HE91_DAPPU</name>
<gene>
    <name evidence="2" type="ORF">DAPPUDRAFT_113155</name>
</gene>